<dbReference type="SUPFAM" id="SSF52743">
    <property type="entry name" value="Subtilisin-like"/>
    <property type="match status" value="1"/>
</dbReference>
<dbReference type="Pfam" id="PF22148">
    <property type="entry name" value="Fervidolysin_NPro-like"/>
    <property type="match status" value="1"/>
</dbReference>
<evidence type="ECO:0000256" key="4">
    <source>
        <dbReference type="ARBA" id="ARBA00022670"/>
    </source>
</evidence>
<dbReference type="PROSITE" id="PS51892">
    <property type="entry name" value="SUBTILASE"/>
    <property type="match status" value="1"/>
</dbReference>
<dbReference type="CDD" id="cd07484">
    <property type="entry name" value="Peptidases_S8_Thermitase_like"/>
    <property type="match status" value="1"/>
</dbReference>
<evidence type="ECO:0000256" key="8">
    <source>
        <dbReference type="SAM" id="SignalP"/>
    </source>
</evidence>
<evidence type="ECO:0000313" key="12">
    <source>
        <dbReference type="Proteomes" id="UP001208017"/>
    </source>
</evidence>
<keyword evidence="8" id="KW-0732">Signal</keyword>
<proteinExistence type="inferred from homology"/>
<accession>A0ABT3X2X0</accession>
<keyword evidence="6" id="KW-0720">Serine protease</keyword>
<evidence type="ECO:0000259" key="9">
    <source>
        <dbReference type="Pfam" id="PF00082"/>
    </source>
</evidence>
<gene>
    <name evidence="11" type="ORF">OS242_14950</name>
</gene>
<dbReference type="InterPro" id="IPR036852">
    <property type="entry name" value="Peptidase_S8/S53_dom_sf"/>
</dbReference>
<name>A0ABT3X2X0_9BACL</name>
<dbReference type="InterPro" id="IPR050131">
    <property type="entry name" value="Peptidase_S8_subtilisin-like"/>
</dbReference>
<evidence type="ECO:0000256" key="7">
    <source>
        <dbReference type="PROSITE-ProRule" id="PRU01240"/>
    </source>
</evidence>
<sequence>MKKTMISLMTAAALLTALAPSHVQAAQDVQAVKADKHAVDRVLVKLKQGKQASTVLEKHGLKEFRTLGKSQWKLVKVPNGKAADFLANLQGDADVEVAELDQVYSMTPEEISSVQGVIAPELTPNDPGYPSQWYLNNIQVPYAWDITTGSTSLTLGVISTGVDIQHPDLASKIVGGYDFVNNDTVADDDQGQGTAMAGLAAAIGNNGIGIAGVDWKVRVLPVKVLSANGSGYVSDIIDGVYYAADNSNVMVMGLGGGSYSTAFQDAINYAWNKNRVIVAAVGSSNTSTPSYPANYSNVFSVAATTSSNTKASFSDYGTWVDIAAPGSSLLTLSHTGGTTTLSGASMAAALVSGVTTLAWSKNIGYSNSSVVNRLCSTADAISGTGTYWRCGKVNAYRAVNGF</sequence>
<dbReference type="InterPro" id="IPR034084">
    <property type="entry name" value="Thermitase-like_dom"/>
</dbReference>
<reference evidence="11 12" key="1">
    <citation type="submission" date="2022-11" db="EMBL/GenBank/DDBJ databases">
        <title>Study of microbial diversity in lake waters.</title>
        <authorList>
            <person name="Zhang J."/>
        </authorList>
    </citation>
    <scope>NUCLEOTIDE SEQUENCE [LARGE SCALE GENOMIC DNA]</scope>
    <source>
        <strain evidence="11 12">DT12</strain>
    </source>
</reference>
<feature type="chain" id="PRO_5045134936" evidence="8">
    <location>
        <begin position="26"/>
        <end position="402"/>
    </location>
</feature>
<dbReference type="InterPro" id="IPR000209">
    <property type="entry name" value="Peptidase_S8/S53_dom"/>
</dbReference>
<dbReference type="InterPro" id="IPR054399">
    <property type="entry name" value="Fervidolysin-like_N_prodom"/>
</dbReference>
<dbReference type="EMBL" id="JAPMLT010000009">
    <property type="protein sequence ID" value="MCX7571248.1"/>
    <property type="molecule type" value="Genomic_DNA"/>
</dbReference>
<dbReference type="PANTHER" id="PTHR43806">
    <property type="entry name" value="PEPTIDASE S8"/>
    <property type="match status" value="1"/>
</dbReference>
<feature type="domain" description="Peptidase S8/S53" evidence="9">
    <location>
        <begin position="153"/>
        <end position="380"/>
    </location>
</feature>
<protein>
    <submittedName>
        <fullName evidence="11">S8 family peptidase</fullName>
    </submittedName>
</protein>
<dbReference type="Pfam" id="PF00082">
    <property type="entry name" value="Peptidase_S8"/>
    <property type="match status" value="1"/>
</dbReference>
<evidence type="ECO:0000256" key="6">
    <source>
        <dbReference type="ARBA" id="ARBA00022825"/>
    </source>
</evidence>
<comment type="caution">
    <text evidence="7">Lacks conserved residue(s) required for the propagation of feature annotation.</text>
</comment>
<keyword evidence="5" id="KW-0378">Hydrolase</keyword>
<evidence type="ECO:0000313" key="11">
    <source>
        <dbReference type="EMBL" id="MCX7571248.1"/>
    </source>
</evidence>
<keyword evidence="12" id="KW-1185">Reference proteome</keyword>
<comment type="similarity">
    <text evidence="2 7">Belongs to the peptidase S8 family.</text>
</comment>
<evidence type="ECO:0000256" key="1">
    <source>
        <dbReference type="ARBA" id="ARBA00004613"/>
    </source>
</evidence>
<comment type="caution">
    <text evidence="11">The sequence shown here is derived from an EMBL/GenBank/DDBJ whole genome shotgun (WGS) entry which is preliminary data.</text>
</comment>
<dbReference type="PANTHER" id="PTHR43806:SF11">
    <property type="entry name" value="CEREVISIN-RELATED"/>
    <property type="match status" value="1"/>
</dbReference>
<keyword evidence="4" id="KW-0645">Protease</keyword>
<dbReference type="Proteomes" id="UP001208017">
    <property type="component" value="Unassembled WGS sequence"/>
</dbReference>
<comment type="subcellular location">
    <subcellularLocation>
        <location evidence="1">Secreted</location>
    </subcellularLocation>
</comment>
<keyword evidence="3" id="KW-0964">Secreted</keyword>
<dbReference type="Gene3D" id="3.40.50.200">
    <property type="entry name" value="Peptidase S8/S53 domain"/>
    <property type="match status" value="1"/>
</dbReference>
<feature type="domain" description="Fervidolysin-like N-terminal prodomain" evidence="10">
    <location>
        <begin position="25"/>
        <end position="100"/>
    </location>
</feature>
<dbReference type="InterPro" id="IPR015500">
    <property type="entry name" value="Peptidase_S8_subtilisin-rel"/>
</dbReference>
<dbReference type="RefSeq" id="WP_267152491.1">
    <property type="nucleotide sequence ID" value="NZ_JAPMLT010000009.1"/>
</dbReference>
<feature type="signal peptide" evidence="8">
    <location>
        <begin position="1"/>
        <end position="25"/>
    </location>
</feature>
<evidence type="ECO:0000256" key="2">
    <source>
        <dbReference type="ARBA" id="ARBA00011073"/>
    </source>
</evidence>
<evidence type="ECO:0000259" key="10">
    <source>
        <dbReference type="Pfam" id="PF22148"/>
    </source>
</evidence>
<dbReference type="PRINTS" id="PR00723">
    <property type="entry name" value="SUBTILISIN"/>
</dbReference>
<evidence type="ECO:0000256" key="3">
    <source>
        <dbReference type="ARBA" id="ARBA00022525"/>
    </source>
</evidence>
<organism evidence="11 12">
    <name type="scientific">Tumebacillus lacus</name>
    <dbReference type="NCBI Taxonomy" id="2995335"/>
    <lineage>
        <taxon>Bacteria</taxon>
        <taxon>Bacillati</taxon>
        <taxon>Bacillota</taxon>
        <taxon>Bacilli</taxon>
        <taxon>Bacillales</taxon>
        <taxon>Alicyclobacillaceae</taxon>
        <taxon>Tumebacillus</taxon>
    </lineage>
</organism>
<evidence type="ECO:0000256" key="5">
    <source>
        <dbReference type="ARBA" id="ARBA00022801"/>
    </source>
</evidence>